<evidence type="ECO:0000256" key="1">
    <source>
        <dbReference type="SAM" id="Phobius"/>
    </source>
</evidence>
<feature type="transmembrane region" description="Helical" evidence="1">
    <location>
        <begin position="48"/>
        <end position="68"/>
    </location>
</feature>
<feature type="transmembrane region" description="Helical" evidence="1">
    <location>
        <begin position="7"/>
        <end position="28"/>
    </location>
</feature>
<evidence type="ECO:0008006" key="4">
    <source>
        <dbReference type="Google" id="ProtNLM"/>
    </source>
</evidence>
<feature type="transmembrane region" description="Helical" evidence="1">
    <location>
        <begin position="118"/>
        <end position="136"/>
    </location>
</feature>
<accession>A0ABN6H6B4</accession>
<keyword evidence="1" id="KW-0812">Transmembrane</keyword>
<evidence type="ECO:0000313" key="3">
    <source>
        <dbReference type="Proteomes" id="UP001374893"/>
    </source>
</evidence>
<evidence type="ECO:0000313" key="2">
    <source>
        <dbReference type="EMBL" id="BCX47498.1"/>
    </source>
</evidence>
<proteinExistence type="predicted"/>
<gene>
    <name evidence="2" type="ORF">HAHE_14060</name>
</gene>
<name>A0ABN6H6B4_9BACT</name>
<dbReference type="Proteomes" id="UP001374893">
    <property type="component" value="Chromosome"/>
</dbReference>
<sequence>MNLATDLPAIVQGAGVLQLSILVASAMVPKQLDWKGHFASLPKLLRQMYWIYGAYTAATILTFGLFSLLVPGDLAGGSRLARLVCGANAVFWGVRLGLQGVMDARPFLTKWWLRAGYHLLTLLFLAFTVFYAWLAVR</sequence>
<protein>
    <recommendedName>
        <fullName evidence="4">DUF4149 domain-containing protein</fullName>
    </recommendedName>
</protein>
<feature type="transmembrane region" description="Helical" evidence="1">
    <location>
        <begin position="80"/>
        <end position="98"/>
    </location>
</feature>
<reference evidence="2 3" key="1">
    <citation type="submission" date="2021-06" db="EMBL/GenBank/DDBJ databases">
        <title>Complete genome of Haloferula helveola possessing various polysaccharide degrading enzymes.</title>
        <authorList>
            <person name="Takami H."/>
            <person name="Huang C."/>
            <person name="Hamasaki K."/>
        </authorList>
    </citation>
    <scope>NUCLEOTIDE SEQUENCE [LARGE SCALE GENOMIC DNA]</scope>
    <source>
        <strain evidence="2 3">CN-1</strain>
    </source>
</reference>
<keyword evidence="3" id="KW-1185">Reference proteome</keyword>
<organism evidence="2 3">
    <name type="scientific">Haloferula helveola</name>
    <dbReference type="NCBI Taxonomy" id="490095"/>
    <lineage>
        <taxon>Bacteria</taxon>
        <taxon>Pseudomonadati</taxon>
        <taxon>Verrucomicrobiota</taxon>
        <taxon>Verrucomicrobiia</taxon>
        <taxon>Verrucomicrobiales</taxon>
        <taxon>Verrucomicrobiaceae</taxon>
        <taxon>Haloferula</taxon>
    </lineage>
</organism>
<keyword evidence="1" id="KW-1133">Transmembrane helix</keyword>
<dbReference type="RefSeq" id="WP_338689734.1">
    <property type="nucleotide sequence ID" value="NZ_AP024702.1"/>
</dbReference>
<keyword evidence="1" id="KW-0472">Membrane</keyword>
<dbReference type="EMBL" id="AP024702">
    <property type="protein sequence ID" value="BCX47498.1"/>
    <property type="molecule type" value="Genomic_DNA"/>
</dbReference>